<dbReference type="Gene3D" id="3.10.450.150">
    <property type="entry name" value="enterococcus faecalis protein"/>
    <property type="match status" value="1"/>
</dbReference>
<dbReference type="Pfam" id="PF06124">
    <property type="entry name" value="DUF960"/>
    <property type="match status" value="1"/>
</dbReference>
<dbReference type="EMBL" id="JBHUMF010000002">
    <property type="protein sequence ID" value="MFD2679256.1"/>
    <property type="molecule type" value="Genomic_DNA"/>
</dbReference>
<accession>A0ABW5RKQ1</accession>
<organism evidence="1 2">
    <name type="scientific">Bacillus seohaeanensis</name>
    <dbReference type="NCBI Taxonomy" id="284580"/>
    <lineage>
        <taxon>Bacteria</taxon>
        <taxon>Bacillati</taxon>
        <taxon>Bacillota</taxon>
        <taxon>Bacilli</taxon>
        <taxon>Bacillales</taxon>
        <taxon>Bacillaceae</taxon>
        <taxon>Bacillus</taxon>
    </lineage>
</organism>
<dbReference type="Proteomes" id="UP001597506">
    <property type="component" value="Unassembled WGS sequence"/>
</dbReference>
<evidence type="ECO:0000313" key="1">
    <source>
        <dbReference type="EMBL" id="MFD2679256.1"/>
    </source>
</evidence>
<keyword evidence="2" id="KW-1185">Reference proteome</keyword>
<evidence type="ECO:0000313" key="2">
    <source>
        <dbReference type="Proteomes" id="UP001597506"/>
    </source>
</evidence>
<protein>
    <submittedName>
        <fullName evidence="1">DUF960 family protein</fullName>
    </submittedName>
</protein>
<proteinExistence type="predicted"/>
<dbReference type="RefSeq" id="WP_377931745.1">
    <property type="nucleotide sequence ID" value="NZ_JBHUMF010000002.1"/>
</dbReference>
<comment type="caution">
    <text evidence="1">The sequence shown here is derived from an EMBL/GenBank/DDBJ whole genome shotgun (WGS) entry which is preliminary data.</text>
</comment>
<reference evidence="2" key="1">
    <citation type="journal article" date="2019" name="Int. J. Syst. Evol. Microbiol.">
        <title>The Global Catalogue of Microorganisms (GCM) 10K type strain sequencing project: providing services to taxonomists for standard genome sequencing and annotation.</title>
        <authorList>
            <consortium name="The Broad Institute Genomics Platform"/>
            <consortium name="The Broad Institute Genome Sequencing Center for Infectious Disease"/>
            <person name="Wu L."/>
            <person name="Ma J."/>
        </authorList>
    </citation>
    <scope>NUCLEOTIDE SEQUENCE [LARGE SCALE GENOMIC DNA]</scope>
    <source>
        <strain evidence="2">KCTC 3913</strain>
    </source>
</reference>
<gene>
    <name evidence="1" type="ORF">ACFSUL_00670</name>
</gene>
<sequence>MFERNKPLYMTKAVSEELSEEHLNFIVEYLLNNQAKLDDYLQVFEFYIENNEQWLIQRQEIPNRETTIYVQLKRSKPINRKVWVMDQGSEGVIVLFPEDY</sequence>
<dbReference type="InterPro" id="IPR009303">
    <property type="entry name" value="DUF960"/>
</dbReference>
<name>A0ABW5RKQ1_9BACI</name>